<evidence type="ECO:0000313" key="2">
    <source>
        <dbReference type="EMBL" id="WOL01694.1"/>
    </source>
</evidence>
<feature type="domain" description="DUF7722" evidence="1">
    <location>
        <begin position="44"/>
        <end position="89"/>
    </location>
</feature>
<reference evidence="2 3" key="1">
    <citation type="submission" date="2023-10" db="EMBL/GenBank/DDBJ databases">
        <title>Chromosome-scale genome assembly provides insights into flower coloration mechanisms of Canna indica.</title>
        <authorList>
            <person name="Li C."/>
        </authorList>
    </citation>
    <scope>NUCLEOTIDE SEQUENCE [LARGE SCALE GENOMIC DNA]</scope>
    <source>
        <tissue evidence="2">Flower</tissue>
    </source>
</reference>
<evidence type="ECO:0000313" key="3">
    <source>
        <dbReference type="Proteomes" id="UP001327560"/>
    </source>
</evidence>
<gene>
    <name evidence="2" type="ORF">Cni_G10411</name>
</gene>
<dbReference type="EMBL" id="CP136892">
    <property type="protein sequence ID" value="WOL01694.1"/>
    <property type="molecule type" value="Genomic_DNA"/>
</dbReference>
<protein>
    <recommendedName>
        <fullName evidence="1">DUF7722 domain-containing protein</fullName>
    </recommendedName>
</protein>
<dbReference type="Pfam" id="PF24847">
    <property type="entry name" value="DUF7722"/>
    <property type="match status" value="1"/>
</dbReference>
<evidence type="ECO:0000259" key="1">
    <source>
        <dbReference type="Pfam" id="PF24847"/>
    </source>
</evidence>
<organism evidence="2 3">
    <name type="scientific">Canna indica</name>
    <name type="common">Indian-shot</name>
    <dbReference type="NCBI Taxonomy" id="4628"/>
    <lineage>
        <taxon>Eukaryota</taxon>
        <taxon>Viridiplantae</taxon>
        <taxon>Streptophyta</taxon>
        <taxon>Embryophyta</taxon>
        <taxon>Tracheophyta</taxon>
        <taxon>Spermatophyta</taxon>
        <taxon>Magnoliopsida</taxon>
        <taxon>Liliopsida</taxon>
        <taxon>Zingiberales</taxon>
        <taxon>Cannaceae</taxon>
        <taxon>Canna</taxon>
    </lineage>
</organism>
<dbReference type="Proteomes" id="UP001327560">
    <property type="component" value="Chromosome 3"/>
</dbReference>
<keyword evidence="3" id="KW-1185">Reference proteome</keyword>
<sequence>MCTGGSPAASVAPKKVALEAAKASAKWRGQWHNGPEFFRMPLHYPRYTRVQYEAMEEAQLDFLLKEYGLPCNGDVAEKRKDAIGHFLWSEN</sequence>
<dbReference type="PANTHER" id="PTHR33513:SF4">
    <property type="entry name" value="GB|AAF04428.1"/>
    <property type="match status" value="1"/>
</dbReference>
<name>A0AAQ3Q8J7_9LILI</name>
<dbReference type="PANTHER" id="PTHR33513">
    <property type="entry name" value="OS06G0523300 PROTEIN"/>
    <property type="match status" value="1"/>
</dbReference>
<accession>A0AAQ3Q8J7</accession>
<dbReference type="AlphaFoldDB" id="A0AAQ3Q8J7"/>
<proteinExistence type="predicted"/>
<dbReference type="InterPro" id="IPR056139">
    <property type="entry name" value="DUF7722"/>
</dbReference>